<dbReference type="EMBL" id="KV905028">
    <property type="protein sequence ID" value="OON15407.1"/>
    <property type="molecule type" value="Genomic_DNA"/>
</dbReference>
<keyword evidence="3" id="KW-1185">Reference proteome</keyword>
<sequence length="140" mass="15965">MGGCTEKTAKRPEWARKNSRDEREKSPTYHRETQLVEELRRQLAEARNEREQVEHAAEIRSAELRAQLQQADATNRSLQAYLTFLKRSYASVFQPDLAQLLGGSKNGINCNLLKAQNTLETSDMSPGLSPQAVTREQQHR</sequence>
<proteinExistence type="predicted"/>
<protein>
    <submittedName>
        <fullName evidence="2">Uncharacterized protein</fullName>
    </submittedName>
</protein>
<feature type="compositionally biased region" description="Polar residues" evidence="1">
    <location>
        <begin position="131"/>
        <end position="140"/>
    </location>
</feature>
<dbReference type="AlphaFoldDB" id="A0A1S8WLT4"/>
<evidence type="ECO:0000256" key="1">
    <source>
        <dbReference type="SAM" id="MobiDB-lite"/>
    </source>
</evidence>
<reference evidence="2 3" key="1">
    <citation type="submission" date="2015-03" db="EMBL/GenBank/DDBJ databases">
        <title>Draft genome of the nematode, Opisthorchis viverrini.</title>
        <authorList>
            <person name="Mitreva M."/>
        </authorList>
    </citation>
    <scope>NUCLEOTIDE SEQUENCE [LARGE SCALE GENOMIC DNA]</scope>
    <source>
        <strain evidence="2">Khon Kaen</strain>
    </source>
</reference>
<feature type="compositionally biased region" description="Basic and acidic residues" evidence="1">
    <location>
        <begin position="7"/>
        <end position="36"/>
    </location>
</feature>
<feature type="region of interest" description="Disordered" evidence="1">
    <location>
        <begin position="1"/>
        <end position="36"/>
    </location>
</feature>
<evidence type="ECO:0000313" key="3">
    <source>
        <dbReference type="Proteomes" id="UP000243686"/>
    </source>
</evidence>
<evidence type="ECO:0000313" key="2">
    <source>
        <dbReference type="EMBL" id="OON15407.1"/>
    </source>
</evidence>
<dbReference type="Proteomes" id="UP000243686">
    <property type="component" value="Unassembled WGS sequence"/>
</dbReference>
<feature type="region of interest" description="Disordered" evidence="1">
    <location>
        <begin position="121"/>
        <end position="140"/>
    </location>
</feature>
<gene>
    <name evidence="2" type="ORF">X801_08792</name>
</gene>
<accession>A0A1S8WLT4</accession>
<name>A0A1S8WLT4_OPIVI</name>
<organism evidence="2 3">
    <name type="scientific">Opisthorchis viverrini</name>
    <name type="common">Southeast Asian liver fluke</name>
    <dbReference type="NCBI Taxonomy" id="6198"/>
    <lineage>
        <taxon>Eukaryota</taxon>
        <taxon>Metazoa</taxon>
        <taxon>Spiralia</taxon>
        <taxon>Lophotrochozoa</taxon>
        <taxon>Platyhelminthes</taxon>
        <taxon>Trematoda</taxon>
        <taxon>Digenea</taxon>
        <taxon>Opisthorchiida</taxon>
        <taxon>Opisthorchiata</taxon>
        <taxon>Opisthorchiidae</taxon>
        <taxon>Opisthorchis</taxon>
    </lineage>
</organism>